<evidence type="ECO:0000313" key="1">
    <source>
        <dbReference type="EMBL" id="AGT45121.1"/>
    </source>
</evidence>
<reference evidence="1 2" key="1">
    <citation type="journal article" date="2013" name="PLoS ONE">
        <title>Genome-Wide Relatedness of Treponema pedis, from Gingiva and Necrotic Skin Lesions of Pigs, with the Human Oral Pathogen Treponema denticola.</title>
        <authorList>
            <person name="Svartstrom O."/>
            <person name="Mushtaq M."/>
            <person name="Pringle M."/>
            <person name="Segerman B."/>
        </authorList>
    </citation>
    <scope>NUCLEOTIDE SEQUENCE [LARGE SCALE GENOMIC DNA]</scope>
    <source>
        <strain evidence="1">T A4</strain>
    </source>
</reference>
<keyword evidence="2" id="KW-1185">Reference proteome</keyword>
<evidence type="ECO:0000313" key="2">
    <source>
        <dbReference type="Proteomes" id="UP000015620"/>
    </source>
</evidence>
<dbReference type="PATRIC" id="fig|1291379.3.peg.2622"/>
<accession>S6A572</accession>
<protein>
    <submittedName>
        <fullName evidence="1">Uncharacterized protein</fullName>
    </submittedName>
</protein>
<sequence>MKKAVKRDYFTAFLLHTAQAFLFFSYRYANITYGTLYIA</sequence>
<dbReference type="EMBL" id="CP004120">
    <property type="protein sequence ID" value="AGT45121.1"/>
    <property type="molecule type" value="Genomic_DNA"/>
</dbReference>
<dbReference type="Proteomes" id="UP000015620">
    <property type="component" value="Chromosome"/>
</dbReference>
<dbReference type="HOGENOM" id="CLU_3318696_0_0_12"/>
<dbReference type="KEGG" id="tped:TPE_2649"/>
<gene>
    <name evidence="1" type="ORF">TPE_2649</name>
</gene>
<organism evidence="1 2">
    <name type="scientific">Treponema pedis str. T A4</name>
    <dbReference type="NCBI Taxonomy" id="1291379"/>
    <lineage>
        <taxon>Bacteria</taxon>
        <taxon>Pseudomonadati</taxon>
        <taxon>Spirochaetota</taxon>
        <taxon>Spirochaetia</taxon>
        <taxon>Spirochaetales</taxon>
        <taxon>Treponemataceae</taxon>
        <taxon>Treponema</taxon>
    </lineage>
</organism>
<dbReference type="AlphaFoldDB" id="S6A572"/>
<name>S6A572_9SPIR</name>
<proteinExistence type="predicted"/>